<gene>
    <name evidence="2" type="primary">Cep295_9</name>
    <name evidence="2" type="ORF">ASASCU_R16491</name>
</gene>
<feature type="region of interest" description="Disordered" evidence="1">
    <location>
        <begin position="169"/>
        <end position="213"/>
    </location>
</feature>
<keyword evidence="3" id="KW-1185">Reference proteome</keyword>
<dbReference type="AlphaFoldDB" id="A0A7K7LPR3"/>
<feature type="non-terminal residue" evidence="2">
    <location>
        <position position="1"/>
    </location>
</feature>
<proteinExistence type="predicted"/>
<accession>A0A7K7LPR3</accession>
<evidence type="ECO:0000256" key="1">
    <source>
        <dbReference type="SAM" id="MobiDB-lite"/>
    </source>
</evidence>
<dbReference type="EMBL" id="VZSO01009136">
    <property type="protein sequence ID" value="NWZ32743.1"/>
    <property type="molecule type" value="Genomic_DNA"/>
</dbReference>
<comment type="caution">
    <text evidence="2">The sequence shown here is derived from an EMBL/GenBank/DDBJ whole genome shotgun (WGS) entry which is preliminary data.</text>
</comment>
<feature type="non-terminal residue" evidence="2">
    <location>
        <position position="213"/>
    </location>
</feature>
<reference evidence="2 3" key="1">
    <citation type="submission" date="2019-09" db="EMBL/GenBank/DDBJ databases">
        <title>Bird 10,000 Genomes (B10K) Project - Family phase.</title>
        <authorList>
            <person name="Zhang G."/>
        </authorList>
    </citation>
    <scope>NUCLEOTIDE SEQUENCE [LARGE SCALE GENOMIC DNA]</scope>
    <source>
        <strain evidence="2">OUT-0051</strain>
        <tissue evidence="2">Kidney</tissue>
    </source>
</reference>
<feature type="compositionally biased region" description="Polar residues" evidence="1">
    <location>
        <begin position="180"/>
        <end position="201"/>
    </location>
</feature>
<protein>
    <submittedName>
        <fullName evidence="2">CE295 protein</fullName>
    </submittedName>
</protein>
<dbReference type="Proteomes" id="UP000525565">
    <property type="component" value="Unassembled WGS sequence"/>
</dbReference>
<evidence type="ECO:0000313" key="2">
    <source>
        <dbReference type="EMBL" id="NWZ32743.1"/>
    </source>
</evidence>
<organism evidence="2 3">
    <name type="scientific">Asarcornis scutulata</name>
    <dbReference type="NCBI Taxonomy" id="75869"/>
    <lineage>
        <taxon>Eukaryota</taxon>
        <taxon>Metazoa</taxon>
        <taxon>Chordata</taxon>
        <taxon>Craniata</taxon>
        <taxon>Vertebrata</taxon>
        <taxon>Euteleostomi</taxon>
        <taxon>Archelosauria</taxon>
        <taxon>Archosauria</taxon>
        <taxon>Dinosauria</taxon>
        <taxon>Saurischia</taxon>
        <taxon>Theropoda</taxon>
        <taxon>Coelurosauria</taxon>
        <taxon>Aves</taxon>
        <taxon>Neognathae</taxon>
        <taxon>Galloanserae</taxon>
        <taxon>Anseriformes</taxon>
        <taxon>Anatidae</taxon>
        <taxon>Anatinae</taxon>
        <taxon>Asarcornis</taxon>
    </lineage>
</organism>
<evidence type="ECO:0000313" key="3">
    <source>
        <dbReference type="Proteomes" id="UP000525565"/>
    </source>
</evidence>
<sequence length="213" mass="23486">MQAIPCDLSSTISTGSFLTSETLDASPVDTGLSSDSTEDRVLKKTGSCPWSSLLPCTSRLRQENLSRASETWLPEGEAFLYKGSEIQQILEKCGGDLNSSSENNVHFQALAADLDLPEMERHFPNSCHRLFQPLEPSFDLDISSSISQYKISQDNREFRKTSTFSTESQNTSAFLDERNSSLNIQRGSLPSGLETNKSDAITSEEESLKENGT</sequence>
<name>A0A7K7LPR3_9AVES</name>